<protein>
    <submittedName>
        <fullName evidence="1">Uncharacterized protein</fullName>
    </submittedName>
</protein>
<evidence type="ECO:0000313" key="2">
    <source>
        <dbReference type="Proteomes" id="UP001360560"/>
    </source>
</evidence>
<organism evidence="1 2">
    <name type="scientific">Saccharomycopsis crataegensis</name>
    <dbReference type="NCBI Taxonomy" id="43959"/>
    <lineage>
        <taxon>Eukaryota</taxon>
        <taxon>Fungi</taxon>
        <taxon>Dikarya</taxon>
        <taxon>Ascomycota</taxon>
        <taxon>Saccharomycotina</taxon>
        <taxon>Saccharomycetes</taxon>
        <taxon>Saccharomycopsidaceae</taxon>
        <taxon>Saccharomycopsis</taxon>
    </lineage>
</organism>
<gene>
    <name evidence="1" type="ORF">DASC09_052560</name>
</gene>
<dbReference type="EMBL" id="BTFZ01000013">
    <property type="protein sequence ID" value="GMM37931.1"/>
    <property type="molecule type" value="Genomic_DNA"/>
</dbReference>
<evidence type="ECO:0000313" key="1">
    <source>
        <dbReference type="EMBL" id="GMM37931.1"/>
    </source>
</evidence>
<keyword evidence="2" id="KW-1185">Reference proteome</keyword>
<reference evidence="1 2" key="1">
    <citation type="journal article" date="2023" name="Elife">
        <title>Identification of key yeast species and microbe-microbe interactions impacting larval growth of Drosophila in the wild.</title>
        <authorList>
            <person name="Mure A."/>
            <person name="Sugiura Y."/>
            <person name="Maeda R."/>
            <person name="Honda K."/>
            <person name="Sakurai N."/>
            <person name="Takahashi Y."/>
            <person name="Watada M."/>
            <person name="Katoh T."/>
            <person name="Gotoh A."/>
            <person name="Gotoh Y."/>
            <person name="Taniguchi I."/>
            <person name="Nakamura K."/>
            <person name="Hayashi T."/>
            <person name="Katayama T."/>
            <person name="Uemura T."/>
            <person name="Hattori Y."/>
        </authorList>
    </citation>
    <scope>NUCLEOTIDE SEQUENCE [LARGE SCALE GENOMIC DNA]</scope>
    <source>
        <strain evidence="1 2">SC-9</strain>
    </source>
</reference>
<accession>A0AAV5QT94</accession>
<dbReference type="AlphaFoldDB" id="A0AAV5QT94"/>
<sequence length="976" mass="114154">MTRLIRLASPSSVFPRIVNGVRYISRASVEKTILDQPTSRSILSYLKSLPQNDLKTYFSLDEQRNSDFTNKLLELINSEVISDPKQVLELVSYIKYNAFEFTRLQVSKDKDSAEIYRKIFDSIDGKFLEDPIKSSLAKFLLKPNTTKIQKPMFKMLVSEIINSPTYSDEDKLGMVFSYLDKLASIQETRIKLDLLNYFKSEYEKTKKVLKDKSMIEQKLLQDFQNQNFHSEFFREYCINLHYDFFNSLIDKRVVKPIDYPDLLIKLLNCNINLTAAHIDVNFKKFVRYLLSGSSQENSDLIAGFSWPVKLDSLEFNESFFETGNVRDPQVESFLITHQKAISEMYFESKLANLYPVNVFSKIIHRHAKEKQDMVNNVTSKLIKLVSKDQEKMSHNSKYLQAINNSTVEKDKNLKKLIEFLLQKFDNTIFSSSLNYNIRFLTSLFCALISYSMNRIDPASVMSILNKVVQLNQKLEVIRQRNKKEYIPNVNANLIILLLITGFRERGMTNESLKLLNYLINVNVENSNYEKERFRERSVTSKDLVTEFLMILRLNYSHDPRIFMSYYIELMTNHDSIMKTINGPSDGTKGNIVVSRQITNQELLTYSLQHPELAKFNNYKSSFYVLNKLGLIKLCYKKDSAAADNLEIDLKDSLQFKYYEENLVRANLRPELRNSLFTLESLSICYSVILEYLSSNELLTEKLLTKLYDNYIQLIEETQRIPNLSPNHPFSESKINDVITIQFINRCLSINKNVDLVDDFLIKFLNKVKFQKRKLSLKSFEKIIFLNAMKFFQDKSENREHYHNKTISWIKLMNNNFDQPLSFWSKMSLILLNYNKNKNRESYRWFMDLVEQGKNYDNLRHILLVNLARDNDWPLPKYLKNISVSKDVYFDKNDADPVLNNANFKIFNVTKDDILEFDNDKLEDFYDEDEGMVNGSASGHNSLGVLPAVNEKDSLQQGMDDAFFQEIYGILPKLTNN</sequence>
<dbReference type="RefSeq" id="XP_064854927.1">
    <property type="nucleotide sequence ID" value="XM_064998855.1"/>
</dbReference>
<dbReference type="GeneID" id="90075906"/>
<comment type="caution">
    <text evidence="1">The sequence shown here is derived from an EMBL/GenBank/DDBJ whole genome shotgun (WGS) entry which is preliminary data.</text>
</comment>
<name>A0AAV5QT94_9ASCO</name>
<dbReference type="Proteomes" id="UP001360560">
    <property type="component" value="Unassembled WGS sequence"/>
</dbReference>
<proteinExistence type="predicted"/>